<reference evidence="7 8" key="1">
    <citation type="submission" date="2024-07" db="EMBL/GenBank/DDBJ databases">
        <title>Section-level genome sequencing and comparative genomics of Aspergillus sections Usti and Cavernicolus.</title>
        <authorList>
            <consortium name="Lawrence Berkeley National Laboratory"/>
            <person name="Nybo J.L."/>
            <person name="Vesth T.C."/>
            <person name="Theobald S."/>
            <person name="Frisvad J.C."/>
            <person name="Larsen T.O."/>
            <person name="Kjaerboelling I."/>
            <person name="Rothschild-Mancinelli K."/>
            <person name="Lyhne E.K."/>
            <person name="Kogle M.E."/>
            <person name="Barry K."/>
            <person name="Clum A."/>
            <person name="Na H."/>
            <person name="Ledsgaard L."/>
            <person name="Lin J."/>
            <person name="Lipzen A."/>
            <person name="Kuo A."/>
            <person name="Riley R."/>
            <person name="Mondo S."/>
            <person name="Labutti K."/>
            <person name="Haridas S."/>
            <person name="Pangalinan J."/>
            <person name="Salamov A.A."/>
            <person name="Simmons B.A."/>
            <person name="Magnuson J.K."/>
            <person name="Chen J."/>
            <person name="Drula E."/>
            <person name="Henrissat B."/>
            <person name="Wiebenga A."/>
            <person name="Lubbers R.J."/>
            <person name="Gomes A.C."/>
            <person name="Makela M.R."/>
            <person name="Stajich J."/>
            <person name="Grigoriev I.V."/>
            <person name="Mortensen U.H."/>
            <person name="De Vries R.P."/>
            <person name="Baker S.E."/>
            <person name="Andersen M.R."/>
        </authorList>
    </citation>
    <scope>NUCLEOTIDE SEQUENCE [LARGE SCALE GENOMIC DNA]</scope>
    <source>
        <strain evidence="7 8">CBS 209.92</strain>
    </source>
</reference>
<dbReference type="EMBL" id="JBFTWV010000050">
    <property type="protein sequence ID" value="KAL2794006.1"/>
    <property type="molecule type" value="Genomic_DNA"/>
</dbReference>
<organism evidence="7 8">
    <name type="scientific">Aspergillus keveii</name>
    <dbReference type="NCBI Taxonomy" id="714993"/>
    <lineage>
        <taxon>Eukaryota</taxon>
        <taxon>Fungi</taxon>
        <taxon>Dikarya</taxon>
        <taxon>Ascomycota</taxon>
        <taxon>Pezizomycotina</taxon>
        <taxon>Eurotiomycetes</taxon>
        <taxon>Eurotiomycetidae</taxon>
        <taxon>Eurotiales</taxon>
        <taxon>Aspergillaceae</taxon>
        <taxon>Aspergillus</taxon>
        <taxon>Aspergillus subgen. Nidulantes</taxon>
    </lineage>
</organism>
<comment type="cofactor">
    <cofactor evidence="1">
        <name>heme</name>
        <dbReference type="ChEBI" id="CHEBI:30413"/>
    </cofactor>
</comment>
<evidence type="ECO:0000256" key="1">
    <source>
        <dbReference type="ARBA" id="ARBA00001971"/>
    </source>
</evidence>
<keyword evidence="3" id="KW-0479">Metal-binding</keyword>
<dbReference type="Proteomes" id="UP001610563">
    <property type="component" value="Unassembled WGS sequence"/>
</dbReference>
<dbReference type="PANTHER" id="PTHR46300:SF2">
    <property type="entry name" value="CYTOCHROME P450 MONOOXYGENASE ALNH-RELATED"/>
    <property type="match status" value="1"/>
</dbReference>
<keyword evidence="8" id="KW-1185">Reference proteome</keyword>
<dbReference type="InterPro" id="IPR050364">
    <property type="entry name" value="Cytochrome_P450_fung"/>
</dbReference>
<dbReference type="InterPro" id="IPR036396">
    <property type="entry name" value="Cyt_P450_sf"/>
</dbReference>
<sequence length="384" mass="43737">MKLYRDAERITQLFPIRSGVFPRMFTTYQLAPIGPLGRVAATSIPSMFHEWSETYGSIVGVKLGPQNIVILNSWKHIRDLLDKRGAIYSSRPDNHVGNDLICPYQTHILLAPYGAGWRLLRKTVQSLLNVRAVDDMLPIQNAEASQTMCQLISDPLGYYDHIRRYSTAVILASVFGQRGADFNLPSPPDSNISDEVKVLCTLKAMEVVPVMIHNFISEGLNKDFNDNKSHWFFVYHPDTFWTPSFFELNAKHKLGSRRRPIKFHVLIPVHQLTIITEYLQFPDGLGDFVVEGKTYGNQELAWLNVPPWQEKFLDGIGNWEPPSPSAWDEILDFFGWQEFPRLGELGHSLTMRSKPKRAGDIRAPQILRVSMVTMTSYPVTLLPV</sequence>
<dbReference type="PANTHER" id="PTHR46300">
    <property type="entry name" value="P450, PUTATIVE (EUROFUNG)-RELATED-RELATED"/>
    <property type="match status" value="1"/>
</dbReference>
<protein>
    <submittedName>
        <fullName evidence="7">Cytochrome P450</fullName>
    </submittedName>
</protein>
<keyword evidence="4" id="KW-0560">Oxidoreductase</keyword>
<keyword evidence="6" id="KW-0503">Monooxygenase</keyword>
<proteinExistence type="inferred from homology"/>
<evidence type="ECO:0000313" key="8">
    <source>
        <dbReference type="Proteomes" id="UP001610563"/>
    </source>
</evidence>
<dbReference type="InterPro" id="IPR001128">
    <property type="entry name" value="Cyt_P450"/>
</dbReference>
<evidence type="ECO:0000256" key="4">
    <source>
        <dbReference type="ARBA" id="ARBA00023002"/>
    </source>
</evidence>
<evidence type="ECO:0000256" key="5">
    <source>
        <dbReference type="ARBA" id="ARBA00023004"/>
    </source>
</evidence>
<gene>
    <name evidence="7" type="ORF">BJX66DRAFT_338288</name>
</gene>
<dbReference type="SUPFAM" id="SSF48264">
    <property type="entry name" value="Cytochrome P450"/>
    <property type="match status" value="1"/>
</dbReference>
<evidence type="ECO:0000256" key="3">
    <source>
        <dbReference type="ARBA" id="ARBA00022723"/>
    </source>
</evidence>
<comment type="caution">
    <text evidence="7">The sequence shown here is derived from an EMBL/GenBank/DDBJ whole genome shotgun (WGS) entry which is preliminary data.</text>
</comment>
<comment type="similarity">
    <text evidence="2">Belongs to the cytochrome P450 family.</text>
</comment>
<evidence type="ECO:0000256" key="6">
    <source>
        <dbReference type="ARBA" id="ARBA00023033"/>
    </source>
</evidence>
<dbReference type="Gene3D" id="1.10.630.10">
    <property type="entry name" value="Cytochrome P450"/>
    <property type="match status" value="1"/>
</dbReference>
<evidence type="ECO:0000313" key="7">
    <source>
        <dbReference type="EMBL" id="KAL2794006.1"/>
    </source>
</evidence>
<name>A0ABR4G4Q0_9EURO</name>
<accession>A0ABR4G4Q0</accession>
<keyword evidence="5" id="KW-0408">Iron</keyword>
<evidence type="ECO:0000256" key="2">
    <source>
        <dbReference type="ARBA" id="ARBA00010617"/>
    </source>
</evidence>
<dbReference type="Pfam" id="PF00067">
    <property type="entry name" value="p450"/>
    <property type="match status" value="1"/>
</dbReference>